<sequence>MILQSSIVIPDCQNPPVLQNGFHNATSTRYNSTAIYSCNPGYRLFGGNSITCLDTGNWSKLLVKCTIKGKILE</sequence>
<dbReference type="InterPro" id="IPR035976">
    <property type="entry name" value="Sushi/SCR/CCP_sf"/>
</dbReference>
<dbReference type="PROSITE" id="PS50923">
    <property type="entry name" value="SUSHI"/>
    <property type="match status" value="1"/>
</dbReference>
<feature type="domain" description="Sushi" evidence="5">
    <location>
        <begin position="10"/>
        <end position="67"/>
    </location>
</feature>
<comment type="caution">
    <text evidence="4">Lacks conserved residue(s) required for the propagation of feature annotation.</text>
</comment>
<feature type="disulfide bond" evidence="4">
    <location>
        <begin position="38"/>
        <end position="65"/>
    </location>
</feature>
<evidence type="ECO:0000256" key="2">
    <source>
        <dbReference type="ARBA" id="ARBA00022737"/>
    </source>
</evidence>
<evidence type="ECO:0000256" key="4">
    <source>
        <dbReference type="PROSITE-ProRule" id="PRU00302"/>
    </source>
</evidence>
<keyword evidence="3 4" id="KW-1015">Disulfide bond</keyword>
<evidence type="ECO:0000256" key="1">
    <source>
        <dbReference type="ARBA" id="ARBA00022729"/>
    </source>
</evidence>
<dbReference type="InterPro" id="IPR051277">
    <property type="entry name" value="SEZ6_CSMD_C4BPB_Regulators"/>
</dbReference>
<reference evidence="6" key="1">
    <citation type="journal article" date="2019" name="bioRxiv">
        <title>The Genome of the Zebra Mussel, Dreissena polymorpha: A Resource for Invasive Species Research.</title>
        <authorList>
            <person name="McCartney M.A."/>
            <person name="Auch B."/>
            <person name="Kono T."/>
            <person name="Mallez S."/>
            <person name="Zhang Y."/>
            <person name="Obille A."/>
            <person name="Becker A."/>
            <person name="Abrahante J.E."/>
            <person name="Garbe J."/>
            <person name="Badalamenti J.P."/>
            <person name="Herman A."/>
            <person name="Mangelson H."/>
            <person name="Liachko I."/>
            <person name="Sullivan S."/>
            <person name="Sone E.D."/>
            <person name="Koren S."/>
            <person name="Silverstein K.A.T."/>
            <person name="Beckman K.B."/>
            <person name="Gohl D.M."/>
        </authorList>
    </citation>
    <scope>NUCLEOTIDE SEQUENCE</scope>
    <source>
        <strain evidence="6">Duluth1</strain>
        <tissue evidence="6">Whole animal</tissue>
    </source>
</reference>
<dbReference type="Proteomes" id="UP000828390">
    <property type="component" value="Unassembled WGS sequence"/>
</dbReference>
<dbReference type="PANTHER" id="PTHR45656:SF4">
    <property type="entry name" value="PROTEIN CBR-CLEC-78"/>
    <property type="match status" value="1"/>
</dbReference>
<dbReference type="InterPro" id="IPR000436">
    <property type="entry name" value="Sushi_SCR_CCP_dom"/>
</dbReference>
<keyword evidence="4" id="KW-0768">Sushi</keyword>
<dbReference type="EMBL" id="JAIWYP010000012">
    <property type="protein sequence ID" value="KAH3724693.1"/>
    <property type="molecule type" value="Genomic_DNA"/>
</dbReference>
<protein>
    <recommendedName>
        <fullName evidence="5">Sushi domain-containing protein</fullName>
    </recommendedName>
</protein>
<evidence type="ECO:0000259" key="5">
    <source>
        <dbReference type="PROSITE" id="PS50923"/>
    </source>
</evidence>
<gene>
    <name evidence="6" type="ORF">DPMN_050516</name>
</gene>
<keyword evidence="2" id="KW-0677">Repeat</keyword>
<keyword evidence="7" id="KW-1185">Reference proteome</keyword>
<organism evidence="6 7">
    <name type="scientific">Dreissena polymorpha</name>
    <name type="common">Zebra mussel</name>
    <name type="synonym">Mytilus polymorpha</name>
    <dbReference type="NCBI Taxonomy" id="45954"/>
    <lineage>
        <taxon>Eukaryota</taxon>
        <taxon>Metazoa</taxon>
        <taxon>Spiralia</taxon>
        <taxon>Lophotrochozoa</taxon>
        <taxon>Mollusca</taxon>
        <taxon>Bivalvia</taxon>
        <taxon>Autobranchia</taxon>
        <taxon>Heteroconchia</taxon>
        <taxon>Euheterodonta</taxon>
        <taxon>Imparidentia</taxon>
        <taxon>Neoheterodontei</taxon>
        <taxon>Myida</taxon>
        <taxon>Dreissenoidea</taxon>
        <taxon>Dreissenidae</taxon>
        <taxon>Dreissena</taxon>
    </lineage>
</organism>
<evidence type="ECO:0000256" key="3">
    <source>
        <dbReference type="ARBA" id="ARBA00023157"/>
    </source>
</evidence>
<dbReference type="AlphaFoldDB" id="A0A9D4HPD1"/>
<reference evidence="6" key="2">
    <citation type="submission" date="2020-11" db="EMBL/GenBank/DDBJ databases">
        <authorList>
            <person name="McCartney M.A."/>
            <person name="Auch B."/>
            <person name="Kono T."/>
            <person name="Mallez S."/>
            <person name="Becker A."/>
            <person name="Gohl D.M."/>
            <person name="Silverstein K.A.T."/>
            <person name="Koren S."/>
            <person name="Bechman K.B."/>
            <person name="Herman A."/>
            <person name="Abrahante J.E."/>
            <person name="Garbe J."/>
        </authorList>
    </citation>
    <scope>NUCLEOTIDE SEQUENCE</scope>
    <source>
        <strain evidence="6">Duluth1</strain>
        <tissue evidence="6">Whole animal</tissue>
    </source>
</reference>
<dbReference type="Pfam" id="PF00084">
    <property type="entry name" value="Sushi"/>
    <property type="match status" value="1"/>
</dbReference>
<proteinExistence type="predicted"/>
<accession>A0A9D4HPD1</accession>
<comment type="caution">
    <text evidence="6">The sequence shown here is derived from an EMBL/GenBank/DDBJ whole genome shotgun (WGS) entry which is preliminary data.</text>
</comment>
<name>A0A9D4HPD1_DREPO</name>
<keyword evidence="1" id="KW-0732">Signal</keyword>
<dbReference type="SMART" id="SM00032">
    <property type="entry name" value="CCP"/>
    <property type="match status" value="1"/>
</dbReference>
<dbReference type="CDD" id="cd00033">
    <property type="entry name" value="CCP"/>
    <property type="match status" value="1"/>
</dbReference>
<evidence type="ECO:0000313" key="7">
    <source>
        <dbReference type="Proteomes" id="UP000828390"/>
    </source>
</evidence>
<dbReference type="PANTHER" id="PTHR45656">
    <property type="entry name" value="PROTEIN CBR-CLEC-78"/>
    <property type="match status" value="1"/>
</dbReference>
<evidence type="ECO:0000313" key="6">
    <source>
        <dbReference type="EMBL" id="KAH3724693.1"/>
    </source>
</evidence>
<dbReference type="SUPFAM" id="SSF57535">
    <property type="entry name" value="Complement control module/SCR domain"/>
    <property type="match status" value="1"/>
</dbReference>
<dbReference type="Gene3D" id="2.10.70.10">
    <property type="entry name" value="Complement Module, domain 1"/>
    <property type="match status" value="1"/>
</dbReference>